<comment type="caution">
    <text evidence="1">The sequence shown here is derived from an EMBL/GenBank/DDBJ whole genome shotgun (WGS) entry which is preliminary data.</text>
</comment>
<evidence type="ECO:0000313" key="2">
    <source>
        <dbReference type="Proteomes" id="UP001054821"/>
    </source>
</evidence>
<sequence length="99" mass="11147">MVEEGGGWCSRLIYVRPTYSYVLWLLELSALGRVWRLVSDGLVSPQSLEGAKERQHDNVVSLLITTFPNPNPTKGTIVLWAMAVLSKNSERHQTKSFCI</sequence>
<keyword evidence="2" id="KW-1185">Reference proteome</keyword>
<organism evidence="1 2">
    <name type="scientific">Prunus dulcis</name>
    <name type="common">Almond</name>
    <name type="synonym">Amygdalus dulcis</name>
    <dbReference type="NCBI Taxonomy" id="3755"/>
    <lineage>
        <taxon>Eukaryota</taxon>
        <taxon>Viridiplantae</taxon>
        <taxon>Streptophyta</taxon>
        <taxon>Embryophyta</taxon>
        <taxon>Tracheophyta</taxon>
        <taxon>Spermatophyta</taxon>
        <taxon>Magnoliopsida</taxon>
        <taxon>eudicotyledons</taxon>
        <taxon>Gunneridae</taxon>
        <taxon>Pentapetalae</taxon>
        <taxon>rosids</taxon>
        <taxon>fabids</taxon>
        <taxon>Rosales</taxon>
        <taxon>Rosaceae</taxon>
        <taxon>Amygdaloideae</taxon>
        <taxon>Amygdaleae</taxon>
        <taxon>Prunus</taxon>
    </lineage>
</organism>
<gene>
    <name evidence="1" type="ORF">L3X38_020232</name>
</gene>
<accession>A0AAD4ZDA1</accession>
<evidence type="ECO:0000313" key="1">
    <source>
        <dbReference type="EMBL" id="KAI5340958.1"/>
    </source>
</evidence>
<proteinExistence type="predicted"/>
<dbReference type="AlphaFoldDB" id="A0AAD4ZDA1"/>
<dbReference type="EMBL" id="JAJFAZ020000003">
    <property type="protein sequence ID" value="KAI5340958.1"/>
    <property type="molecule type" value="Genomic_DNA"/>
</dbReference>
<protein>
    <submittedName>
        <fullName evidence="1">Uncharacterized protein</fullName>
    </submittedName>
</protein>
<dbReference type="Proteomes" id="UP001054821">
    <property type="component" value="Chromosome 3"/>
</dbReference>
<name>A0AAD4ZDA1_PRUDU</name>
<reference evidence="1 2" key="1">
    <citation type="journal article" date="2022" name="G3 (Bethesda)">
        <title>Whole-genome sequence and methylome profiling of the almond [Prunus dulcis (Mill.) D.A. Webb] cultivar 'Nonpareil'.</title>
        <authorList>
            <person name="D'Amico-Willman K.M."/>
            <person name="Ouma W.Z."/>
            <person name="Meulia T."/>
            <person name="Sideli G.M."/>
            <person name="Gradziel T.M."/>
            <person name="Fresnedo-Ramirez J."/>
        </authorList>
    </citation>
    <scope>NUCLEOTIDE SEQUENCE [LARGE SCALE GENOMIC DNA]</scope>
    <source>
        <strain evidence="1">Clone GOH B32 T37-40</strain>
    </source>
</reference>